<proteinExistence type="predicted"/>
<organism evidence="1 2">
    <name type="scientific">Neisseria mucosa (strain ATCC 25996 / DSM 4631 / NCTC 10774 / M26)</name>
    <dbReference type="NCBI Taxonomy" id="546266"/>
    <lineage>
        <taxon>Bacteria</taxon>
        <taxon>Pseudomonadati</taxon>
        <taxon>Pseudomonadota</taxon>
        <taxon>Betaproteobacteria</taxon>
        <taxon>Neisseriales</taxon>
        <taxon>Neisseriaceae</taxon>
        <taxon>Neisseria</taxon>
    </lineage>
</organism>
<protein>
    <submittedName>
        <fullName evidence="1">Uncharacterized protein</fullName>
    </submittedName>
</protein>
<sequence length="49" mass="5850">MIYCLFIKKEKQIIGRSSERSNQANLNALYDRRTFIFHRLNTICICKKA</sequence>
<gene>
    <name evidence="1" type="ORF">NEIMUCOT_05621</name>
</gene>
<dbReference type="EMBL" id="ACDX02000013">
    <property type="protein sequence ID" value="EFC87886.1"/>
    <property type="molecule type" value="Genomic_DNA"/>
</dbReference>
<name>D2ZYB5_NEIM2</name>
<comment type="caution">
    <text evidence="1">The sequence shown here is derived from an EMBL/GenBank/DDBJ whole genome shotgun (WGS) entry which is preliminary data.</text>
</comment>
<evidence type="ECO:0000313" key="1">
    <source>
        <dbReference type="EMBL" id="EFC87886.1"/>
    </source>
</evidence>
<dbReference type="Proteomes" id="UP000003344">
    <property type="component" value="Unassembled WGS sequence"/>
</dbReference>
<reference evidence="1 2" key="1">
    <citation type="submission" date="2009-10" db="EMBL/GenBank/DDBJ databases">
        <authorList>
            <person name="Weinstock G."/>
            <person name="Sodergren E."/>
            <person name="Clifton S."/>
            <person name="Fulton L."/>
            <person name="Fulton B."/>
            <person name="Courtney L."/>
            <person name="Fronick C."/>
            <person name="Harrison M."/>
            <person name="Strong C."/>
            <person name="Farmer C."/>
            <person name="Delahaunty K."/>
            <person name="Markovic C."/>
            <person name="Hall O."/>
            <person name="Minx P."/>
            <person name="Tomlinson C."/>
            <person name="Mitreva M."/>
            <person name="Nelson J."/>
            <person name="Hou S."/>
            <person name="Wollam A."/>
            <person name="Pepin K.H."/>
            <person name="Johnson M."/>
            <person name="Bhonagiri V."/>
            <person name="Nash W.E."/>
            <person name="Warren W."/>
            <person name="Chinwalla A."/>
            <person name="Mardis E.R."/>
            <person name="Wilson R.K."/>
        </authorList>
    </citation>
    <scope>NUCLEOTIDE SEQUENCE [LARGE SCALE GENOMIC DNA]</scope>
    <source>
        <strain evidence="2">ATCC 25996 / DSM 4631 / NCTC 10774 / M26</strain>
    </source>
</reference>
<evidence type="ECO:0000313" key="2">
    <source>
        <dbReference type="Proteomes" id="UP000003344"/>
    </source>
</evidence>
<accession>D2ZYB5</accession>
<dbReference type="AlphaFoldDB" id="D2ZYB5"/>